<dbReference type="InterPro" id="IPR006439">
    <property type="entry name" value="HAD-SF_hydro_IA"/>
</dbReference>
<keyword evidence="1" id="KW-0378">Hydrolase</keyword>
<dbReference type="OrthoDB" id="444127at2759"/>
<dbReference type="InterPro" id="IPR036412">
    <property type="entry name" value="HAD-like_sf"/>
</dbReference>
<dbReference type="InterPro" id="IPR051828">
    <property type="entry name" value="HAD-like_hydrolase_domain"/>
</dbReference>
<dbReference type="STRING" id="1884261.A0A5C3QM99"/>
<accession>A0A5C3QM99</accession>
<dbReference type="GO" id="GO:0005634">
    <property type="term" value="C:nucleus"/>
    <property type="evidence" value="ECO:0007669"/>
    <property type="project" value="TreeGrafter"/>
</dbReference>
<evidence type="ECO:0000313" key="2">
    <source>
        <dbReference type="Proteomes" id="UP000305067"/>
    </source>
</evidence>
<dbReference type="AlphaFoldDB" id="A0A5C3QM99"/>
<protein>
    <submittedName>
        <fullName evidence="1">HAD hydrolase subfamily IA REG-2-like protein</fullName>
    </submittedName>
</protein>
<dbReference type="InterPro" id="IPR044924">
    <property type="entry name" value="HAD-SF_hydro_IA_REG-2-like_cap"/>
</dbReference>
<dbReference type="Pfam" id="PF00702">
    <property type="entry name" value="Hydrolase"/>
    <property type="match status" value="1"/>
</dbReference>
<dbReference type="PANTHER" id="PTHR46191">
    <property type="match status" value="1"/>
</dbReference>
<proteinExistence type="predicted"/>
<dbReference type="Gene3D" id="1.10.150.720">
    <property type="entry name" value="Haloacid dehalogenase-like hydrolase"/>
    <property type="match status" value="1"/>
</dbReference>
<keyword evidence="2" id="KW-1185">Reference proteome</keyword>
<gene>
    <name evidence="1" type="ORF">BDV98DRAFT_77993</name>
</gene>
<dbReference type="Proteomes" id="UP000305067">
    <property type="component" value="Unassembled WGS sequence"/>
</dbReference>
<evidence type="ECO:0000313" key="1">
    <source>
        <dbReference type="EMBL" id="TFL01339.1"/>
    </source>
</evidence>
<dbReference type="PANTHER" id="PTHR46191:SF2">
    <property type="entry name" value="HALOACID DEHALOGENASE-LIKE HYDROLASE DOMAIN-CONTAINING PROTEIN 3"/>
    <property type="match status" value="1"/>
</dbReference>
<dbReference type="SFLD" id="SFLDG01129">
    <property type="entry name" value="C1.5:_HAD__Beta-PGM__Phosphata"/>
    <property type="match status" value="1"/>
</dbReference>
<name>A0A5C3QM99_9AGAR</name>
<dbReference type="GO" id="GO:0016791">
    <property type="term" value="F:phosphatase activity"/>
    <property type="evidence" value="ECO:0007669"/>
    <property type="project" value="UniProtKB-ARBA"/>
</dbReference>
<dbReference type="EMBL" id="ML178825">
    <property type="protein sequence ID" value="TFL01339.1"/>
    <property type="molecule type" value="Genomic_DNA"/>
</dbReference>
<sequence length="256" mass="28778">MIRLVTFDALHTLITPRLPIHVQYSQAFKPHLGELDPGKLKSAFKVSLKQLQNEYPAYANYEGVSTSGKAQFNDPVERWWGEVVRRSAIGAGAQQELVDKHLSTIVPTLMNQFSSRAAYKFFDDALPTITRLHEKGLHIAVISNSDSRIRSVLKDLELPAYVQPIVLSDEERIEKPSQEIFLRAIQRVSSLINSSIQPQECLHVGDELPSDYHGAMNAGMQAVLLRRVEEEYDSTPDEERGVRTVKTLSEILAEVA</sequence>
<dbReference type="SUPFAM" id="SSF56784">
    <property type="entry name" value="HAD-like"/>
    <property type="match status" value="1"/>
</dbReference>
<dbReference type="NCBIfam" id="TIGR01549">
    <property type="entry name" value="HAD-SF-IA-v1"/>
    <property type="match status" value="1"/>
</dbReference>
<organism evidence="1 2">
    <name type="scientific">Pterulicium gracile</name>
    <dbReference type="NCBI Taxonomy" id="1884261"/>
    <lineage>
        <taxon>Eukaryota</taxon>
        <taxon>Fungi</taxon>
        <taxon>Dikarya</taxon>
        <taxon>Basidiomycota</taxon>
        <taxon>Agaricomycotina</taxon>
        <taxon>Agaricomycetes</taxon>
        <taxon>Agaricomycetidae</taxon>
        <taxon>Agaricales</taxon>
        <taxon>Pleurotineae</taxon>
        <taxon>Pterulaceae</taxon>
        <taxon>Pterulicium</taxon>
    </lineage>
</organism>
<dbReference type="SFLD" id="SFLDS00003">
    <property type="entry name" value="Haloacid_Dehalogenase"/>
    <property type="match status" value="1"/>
</dbReference>
<dbReference type="InterPro" id="IPR023214">
    <property type="entry name" value="HAD_sf"/>
</dbReference>
<reference evidence="1 2" key="1">
    <citation type="journal article" date="2019" name="Nat. Ecol. Evol.">
        <title>Megaphylogeny resolves global patterns of mushroom evolution.</title>
        <authorList>
            <person name="Varga T."/>
            <person name="Krizsan K."/>
            <person name="Foldi C."/>
            <person name="Dima B."/>
            <person name="Sanchez-Garcia M."/>
            <person name="Sanchez-Ramirez S."/>
            <person name="Szollosi G.J."/>
            <person name="Szarkandi J.G."/>
            <person name="Papp V."/>
            <person name="Albert L."/>
            <person name="Andreopoulos W."/>
            <person name="Angelini C."/>
            <person name="Antonin V."/>
            <person name="Barry K.W."/>
            <person name="Bougher N.L."/>
            <person name="Buchanan P."/>
            <person name="Buyck B."/>
            <person name="Bense V."/>
            <person name="Catcheside P."/>
            <person name="Chovatia M."/>
            <person name="Cooper J."/>
            <person name="Damon W."/>
            <person name="Desjardin D."/>
            <person name="Finy P."/>
            <person name="Geml J."/>
            <person name="Haridas S."/>
            <person name="Hughes K."/>
            <person name="Justo A."/>
            <person name="Karasinski D."/>
            <person name="Kautmanova I."/>
            <person name="Kiss B."/>
            <person name="Kocsube S."/>
            <person name="Kotiranta H."/>
            <person name="LaButti K.M."/>
            <person name="Lechner B.E."/>
            <person name="Liimatainen K."/>
            <person name="Lipzen A."/>
            <person name="Lukacs Z."/>
            <person name="Mihaltcheva S."/>
            <person name="Morgado L.N."/>
            <person name="Niskanen T."/>
            <person name="Noordeloos M.E."/>
            <person name="Ohm R.A."/>
            <person name="Ortiz-Santana B."/>
            <person name="Ovrebo C."/>
            <person name="Racz N."/>
            <person name="Riley R."/>
            <person name="Savchenko A."/>
            <person name="Shiryaev A."/>
            <person name="Soop K."/>
            <person name="Spirin V."/>
            <person name="Szebenyi C."/>
            <person name="Tomsovsky M."/>
            <person name="Tulloss R.E."/>
            <person name="Uehling J."/>
            <person name="Grigoriev I.V."/>
            <person name="Vagvolgyi C."/>
            <person name="Papp T."/>
            <person name="Martin F.M."/>
            <person name="Miettinen O."/>
            <person name="Hibbett D.S."/>
            <person name="Nagy L.G."/>
        </authorList>
    </citation>
    <scope>NUCLEOTIDE SEQUENCE [LARGE SCALE GENOMIC DNA]</scope>
    <source>
        <strain evidence="1 2">CBS 309.79</strain>
    </source>
</reference>
<dbReference type="Gene3D" id="3.40.50.1000">
    <property type="entry name" value="HAD superfamily/HAD-like"/>
    <property type="match status" value="1"/>
</dbReference>